<sequence>MLPTETSVVGPSLSPSVPFVALGAPRGEVVAPPRQQGLRLLIFGRVAPGGVAEKPPGGRLLQTRVSARYTKIVLPGPAFPDSRAGS</sequence>
<dbReference type="AlphaFoldDB" id="A0AAV7TAN9"/>
<evidence type="ECO:0000313" key="1">
    <source>
        <dbReference type="EMBL" id="KAJ1173613.1"/>
    </source>
</evidence>
<protein>
    <submittedName>
        <fullName evidence="1">Uncharacterized protein</fullName>
    </submittedName>
</protein>
<gene>
    <name evidence="1" type="ORF">NDU88_005442</name>
</gene>
<comment type="caution">
    <text evidence="1">The sequence shown here is derived from an EMBL/GenBank/DDBJ whole genome shotgun (WGS) entry which is preliminary data.</text>
</comment>
<name>A0AAV7TAN9_PLEWA</name>
<dbReference type="Proteomes" id="UP001066276">
    <property type="component" value="Chromosome 4_1"/>
</dbReference>
<organism evidence="1 2">
    <name type="scientific">Pleurodeles waltl</name>
    <name type="common">Iberian ribbed newt</name>
    <dbReference type="NCBI Taxonomy" id="8319"/>
    <lineage>
        <taxon>Eukaryota</taxon>
        <taxon>Metazoa</taxon>
        <taxon>Chordata</taxon>
        <taxon>Craniata</taxon>
        <taxon>Vertebrata</taxon>
        <taxon>Euteleostomi</taxon>
        <taxon>Amphibia</taxon>
        <taxon>Batrachia</taxon>
        <taxon>Caudata</taxon>
        <taxon>Salamandroidea</taxon>
        <taxon>Salamandridae</taxon>
        <taxon>Pleurodelinae</taxon>
        <taxon>Pleurodeles</taxon>
    </lineage>
</organism>
<accession>A0AAV7TAN9</accession>
<reference evidence="1" key="1">
    <citation type="journal article" date="2022" name="bioRxiv">
        <title>Sequencing and chromosome-scale assembly of the giantPleurodeles waltlgenome.</title>
        <authorList>
            <person name="Brown T."/>
            <person name="Elewa A."/>
            <person name="Iarovenko S."/>
            <person name="Subramanian E."/>
            <person name="Araus A.J."/>
            <person name="Petzold A."/>
            <person name="Susuki M."/>
            <person name="Suzuki K.-i.T."/>
            <person name="Hayashi T."/>
            <person name="Toyoda A."/>
            <person name="Oliveira C."/>
            <person name="Osipova E."/>
            <person name="Leigh N.D."/>
            <person name="Simon A."/>
            <person name="Yun M.H."/>
        </authorList>
    </citation>
    <scope>NUCLEOTIDE SEQUENCE</scope>
    <source>
        <strain evidence="1">20211129_DDA</strain>
        <tissue evidence="1">Liver</tissue>
    </source>
</reference>
<keyword evidence="2" id="KW-1185">Reference proteome</keyword>
<proteinExistence type="predicted"/>
<dbReference type="EMBL" id="JANPWB010000007">
    <property type="protein sequence ID" value="KAJ1173613.1"/>
    <property type="molecule type" value="Genomic_DNA"/>
</dbReference>
<evidence type="ECO:0000313" key="2">
    <source>
        <dbReference type="Proteomes" id="UP001066276"/>
    </source>
</evidence>